<organism evidence="5 6">
    <name type="scientific">Longimicrobium terrae</name>
    <dbReference type="NCBI Taxonomy" id="1639882"/>
    <lineage>
        <taxon>Bacteria</taxon>
        <taxon>Pseudomonadati</taxon>
        <taxon>Gemmatimonadota</taxon>
        <taxon>Longimicrobiia</taxon>
        <taxon>Longimicrobiales</taxon>
        <taxon>Longimicrobiaceae</taxon>
        <taxon>Longimicrobium</taxon>
    </lineage>
</organism>
<gene>
    <name evidence="5" type="ORF">HNQ61_005160</name>
</gene>
<dbReference type="Pfam" id="PF20240">
    <property type="entry name" value="DUF6597"/>
    <property type="match status" value="1"/>
</dbReference>
<dbReference type="AlphaFoldDB" id="A0A841H5Z3"/>
<reference evidence="5 6" key="1">
    <citation type="submission" date="2020-08" db="EMBL/GenBank/DDBJ databases">
        <title>Genomic Encyclopedia of Type Strains, Phase IV (KMG-IV): sequencing the most valuable type-strain genomes for metagenomic binning, comparative biology and taxonomic classification.</title>
        <authorList>
            <person name="Goeker M."/>
        </authorList>
    </citation>
    <scope>NUCLEOTIDE SEQUENCE [LARGE SCALE GENOMIC DNA]</scope>
    <source>
        <strain evidence="5 6">DSM 29007</strain>
    </source>
</reference>
<dbReference type="InterPro" id="IPR009057">
    <property type="entry name" value="Homeodomain-like_sf"/>
</dbReference>
<dbReference type="InterPro" id="IPR050204">
    <property type="entry name" value="AraC_XylS_family_regulators"/>
</dbReference>
<dbReference type="GO" id="GO:0043565">
    <property type="term" value="F:sequence-specific DNA binding"/>
    <property type="evidence" value="ECO:0007669"/>
    <property type="project" value="InterPro"/>
</dbReference>
<evidence type="ECO:0000259" key="4">
    <source>
        <dbReference type="PROSITE" id="PS01124"/>
    </source>
</evidence>
<dbReference type="Pfam" id="PF12833">
    <property type="entry name" value="HTH_18"/>
    <property type="match status" value="1"/>
</dbReference>
<accession>A0A841H5Z3</accession>
<dbReference type="Proteomes" id="UP000582837">
    <property type="component" value="Unassembled WGS sequence"/>
</dbReference>
<keyword evidence="6" id="KW-1185">Reference proteome</keyword>
<dbReference type="InterPro" id="IPR046532">
    <property type="entry name" value="DUF6597"/>
</dbReference>
<dbReference type="PROSITE" id="PS01124">
    <property type="entry name" value="HTH_ARAC_FAMILY_2"/>
    <property type="match status" value="1"/>
</dbReference>
<name>A0A841H5Z3_9BACT</name>
<evidence type="ECO:0000313" key="6">
    <source>
        <dbReference type="Proteomes" id="UP000582837"/>
    </source>
</evidence>
<dbReference type="GO" id="GO:0003700">
    <property type="term" value="F:DNA-binding transcription factor activity"/>
    <property type="evidence" value="ECO:0007669"/>
    <property type="project" value="InterPro"/>
</dbReference>
<comment type="caution">
    <text evidence="5">The sequence shown here is derived from an EMBL/GenBank/DDBJ whole genome shotgun (WGS) entry which is preliminary data.</text>
</comment>
<evidence type="ECO:0000313" key="5">
    <source>
        <dbReference type="EMBL" id="MBB6073490.1"/>
    </source>
</evidence>
<proteinExistence type="predicted"/>
<dbReference type="PANTHER" id="PTHR46796">
    <property type="entry name" value="HTH-TYPE TRANSCRIPTIONAL ACTIVATOR RHAS-RELATED"/>
    <property type="match status" value="1"/>
</dbReference>
<evidence type="ECO:0000256" key="1">
    <source>
        <dbReference type="ARBA" id="ARBA00023015"/>
    </source>
</evidence>
<dbReference type="InterPro" id="IPR018060">
    <property type="entry name" value="HTH_AraC"/>
</dbReference>
<protein>
    <submittedName>
        <fullName evidence="5">AraC-like DNA-binding protein</fullName>
    </submittedName>
</protein>
<evidence type="ECO:0000256" key="2">
    <source>
        <dbReference type="ARBA" id="ARBA00023125"/>
    </source>
</evidence>
<dbReference type="EMBL" id="JACHIA010000025">
    <property type="protein sequence ID" value="MBB6073490.1"/>
    <property type="molecule type" value="Genomic_DNA"/>
</dbReference>
<keyword evidence="1" id="KW-0805">Transcription regulation</keyword>
<dbReference type="Gene3D" id="1.10.10.60">
    <property type="entry name" value="Homeodomain-like"/>
    <property type="match status" value="1"/>
</dbReference>
<sequence>MTATRYREHTPPAVLAPFVDCIWTLRSEAAIDAPVRSRVLPDGCVDIILDFGDHPATDRRPLRSYLVGAMTRAVTVDQAGRVDMLAVRFRPGGASAFLRVPLGEVTDHAVDVDALGERWGAPASRIHAADSAEERMALLEQELLLRLRHAEDVDGTAAHVWSRLEQTAGALTVRQMAGEMGFGERRLQRLFHDRVGLSPKEAARVARFRTALAHMRRTPNRPLGRIALDSGYYDQPHFNREFARMAGVAPAAWMRERAASAPAPDPAG</sequence>
<keyword evidence="3" id="KW-0804">Transcription</keyword>
<dbReference type="SMART" id="SM00342">
    <property type="entry name" value="HTH_ARAC"/>
    <property type="match status" value="1"/>
</dbReference>
<keyword evidence="2 5" id="KW-0238">DNA-binding</keyword>
<evidence type="ECO:0000256" key="3">
    <source>
        <dbReference type="ARBA" id="ARBA00023163"/>
    </source>
</evidence>
<feature type="domain" description="HTH araC/xylS-type" evidence="4">
    <location>
        <begin position="154"/>
        <end position="256"/>
    </location>
</feature>
<dbReference type="RefSeq" id="WP_170038525.1">
    <property type="nucleotide sequence ID" value="NZ_JABDTL010000002.1"/>
</dbReference>
<dbReference type="SUPFAM" id="SSF46689">
    <property type="entry name" value="Homeodomain-like"/>
    <property type="match status" value="1"/>
</dbReference>